<dbReference type="InterPro" id="IPR054157">
    <property type="entry name" value="AGAO-like_N2"/>
</dbReference>
<dbReference type="PANTHER" id="PTHR10638">
    <property type="entry name" value="COPPER AMINE OXIDASE"/>
    <property type="match status" value="1"/>
</dbReference>
<evidence type="ECO:0000256" key="14">
    <source>
        <dbReference type="RuleBase" id="RU000672"/>
    </source>
</evidence>
<dbReference type="InterPro" id="IPR016182">
    <property type="entry name" value="Cu_amine_oxidase_N-reg"/>
</dbReference>
<comment type="similarity">
    <text evidence="4 14">Belongs to the copper/topaquinone oxidase family.</text>
</comment>
<feature type="modified residue" description="2',4',5'-topaquinone" evidence="13">
    <location>
        <position position="485"/>
    </location>
</feature>
<evidence type="ECO:0000256" key="1">
    <source>
        <dbReference type="ARBA" id="ARBA00001935"/>
    </source>
</evidence>
<dbReference type="PANTHER" id="PTHR10638:SF86">
    <property type="entry name" value="COPPER AMINE OXIDASE 1-RELATED"/>
    <property type="match status" value="1"/>
</dbReference>
<dbReference type="GO" id="GO:0008131">
    <property type="term" value="F:primary methylamine oxidase activity"/>
    <property type="evidence" value="ECO:0007669"/>
    <property type="project" value="UniProtKB-EC"/>
</dbReference>
<sequence length="746" mass="81369">MPGMTVSPSRSTTRVSGPISCSASGPRATIAPSRTASARGRPASQSSVTSSPGFQSDRSRTGPPRSTVSAVKTSDVLMGTRSRQGVEPNRQGVRSTKPERRAPTVAWEFICMHSALFDSLTADEISRAAALVRKHGIGGDRPGFGSLFVNEPDKAKVRAGEAVSRQARAIVLDRTSAATWNVVVDLDEETIVSSEQLTEGSAQMLAEEIEIVDTAAKADPRFVEALAKRGITDLTLVQLDPFGVGNRADLDLTGQRLWAGVTYFRHFEDDNAYAHIVEGVIVLVDTVKREVVAVEDAGVRPMPMTCGNYTADANQPMRTDVAPLEITQPNGPGFVLDGPQLTWQKWRFRIGMHPIDGLVLTGIEYQDGDEYRSIIHRAAVGEMIVPYGIPADPHYFRSAFDAGEYGLGRMANSLVLGCDCLGDITYMDAVMADDDGNPVTIENAICIHEEDAGILWKHTDWVTGKVDVRRSRKLVVSFIATVGNYHYGFYWNFFQDGHIEVDTKLMGIVQTIAYEGDLPGQASPVAENLAATWHQHLFNFRLDMEVDGWQNTVYQTDVDGEPVGPTNPYGNAIRVTKTPIKHELDGDGLTNPQTARTWTVVNPHKTNQWGVPVGYKLLPGWASDTLIAQEPSLMVRRAGFATKNVWVTPYSPDEIHAAGDHPNMDKSGNGLVSWSAANRPVEDTDVVLWHTLGVTHIPRSEDWPVMPNEVASFMLLPANFFDRSPALDVPGAGCSHCPPGQCTCSH</sequence>
<dbReference type="InterPro" id="IPR015798">
    <property type="entry name" value="Cu_amine_oxidase_C"/>
</dbReference>
<feature type="active site" description="Proton acceptor" evidence="12">
    <location>
        <position position="401"/>
    </location>
</feature>
<feature type="domain" description="Copper amine oxidase N3-terminal" evidence="17">
    <location>
        <begin position="204"/>
        <end position="300"/>
    </location>
</feature>
<dbReference type="GO" id="GO:0048038">
    <property type="term" value="F:quinone binding"/>
    <property type="evidence" value="ECO:0007669"/>
    <property type="project" value="InterPro"/>
</dbReference>
<keyword evidence="8 14" id="KW-0560">Oxidoreductase</keyword>
<keyword evidence="9 14" id="KW-0186">Copper</keyword>
<feature type="domain" description="AGAO-like N2" evidence="18">
    <location>
        <begin position="121"/>
        <end position="193"/>
    </location>
</feature>
<comment type="PTM">
    <text evidence="13 14">Topaquinone (TPQ) is generated by copper-dependent autoxidation of a specific tyrosyl residue.</text>
</comment>
<evidence type="ECO:0000256" key="12">
    <source>
        <dbReference type="PIRSR" id="PIRSR600269-50"/>
    </source>
</evidence>
<evidence type="ECO:0000259" key="16">
    <source>
        <dbReference type="Pfam" id="PF01179"/>
    </source>
</evidence>
<dbReference type="AlphaFoldDB" id="A0A2S0WQU3"/>
<evidence type="ECO:0000256" key="2">
    <source>
        <dbReference type="ARBA" id="ARBA00001936"/>
    </source>
</evidence>
<dbReference type="Gene3D" id="3.10.450.40">
    <property type="match status" value="2"/>
</dbReference>
<dbReference type="EC" id="1.4.3.-" evidence="14"/>
<keyword evidence="7 12" id="KW-0801">TPQ</keyword>
<dbReference type="EMBL" id="CP026952">
    <property type="protein sequence ID" value="AWB93725.1"/>
    <property type="molecule type" value="Genomic_DNA"/>
</dbReference>
<evidence type="ECO:0000256" key="8">
    <source>
        <dbReference type="ARBA" id="ARBA00023002"/>
    </source>
</evidence>
<organism evidence="19 20">
    <name type="scientific">Aeromicrobium chenweiae</name>
    <dbReference type="NCBI Taxonomy" id="2079793"/>
    <lineage>
        <taxon>Bacteria</taxon>
        <taxon>Bacillati</taxon>
        <taxon>Actinomycetota</taxon>
        <taxon>Actinomycetes</taxon>
        <taxon>Propionibacteriales</taxon>
        <taxon>Nocardioidaceae</taxon>
        <taxon>Aeromicrobium</taxon>
    </lineage>
</organism>
<comment type="cofactor">
    <cofactor evidence="2">
        <name>Mn(2+)</name>
        <dbReference type="ChEBI" id="CHEBI:29035"/>
    </cofactor>
</comment>
<dbReference type="InterPro" id="IPR036460">
    <property type="entry name" value="Cu_amine_oxidase_C_sf"/>
</dbReference>
<dbReference type="GO" id="GO:0005507">
    <property type="term" value="F:copper ion binding"/>
    <property type="evidence" value="ECO:0007669"/>
    <property type="project" value="InterPro"/>
</dbReference>
<dbReference type="InterPro" id="IPR049947">
    <property type="entry name" value="Cu_Am_Ox_Cu-bd"/>
</dbReference>
<evidence type="ECO:0000259" key="17">
    <source>
        <dbReference type="Pfam" id="PF02728"/>
    </source>
</evidence>
<dbReference type="Gene3D" id="2.70.98.20">
    <property type="entry name" value="Copper amine oxidase, catalytic domain"/>
    <property type="match status" value="1"/>
</dbReference>
<feature type="active site" description="Schiff-base intermediate with substrate; via topaquinone" evidence="12">
    <location>
        <position position="485"/>
    </location>
</feature>
<feature type="compositionally biased region" description="Polar residues" evidence="15">
    <location>
        <begin position="43"/>
        <end position="56"/>
    </location>
</feature>
<dbReference type="Proteomes" id="UP000244384">
    <property type="component" value="Chromosome"/>
</dbReference>
<comment type="cofactor">
    <cofactor evidence="14">
        <name>Cu cation</name>
        <dbReference type="ChEBI" id="CHEBI:23378"/>
    </cofactor>
    <text evidence="14">Contains 1 topaquinone per subunit.</text>
</comment>
<dbReference type="SUPFAM" id="SSF49998">
    <property type="entry name" value="Amine oxidase catalytic domain"/>
    <property type="match status" value="1"/>
</dbReference>
<feature type="domain" description="Copper amine oxidase catalytic" evidence="16">
    <location>
        <begin position="324"/>
        <end position="727"/>
    </location>
</feature>
<feature type="compositionally biased region" description="Low complexity" evidence="15">
    <location>
        <begin position="1"/>
        <end position="16"/>
    </location>
</feature>
<comment type="catalytic activity">
    <reaction evidence="11">
        <text>a primary methyl amine + O2 + H2O = an aldehyde + H2O2 + NH4(+)</text>
        <dbReference type="Rhea" id="RHEA:16153"/>
        <dbReference type="ChEBI" id="CHEBI:15377"/>
        <dbReference type="ChEBI" id="CHEBI:15379"/>
        <dbReference type="ChEBI" id="CHEBI:16240"/>
        <dbReference type="ChEBI" id="CHEBI:17478"/>
        <dbReference type="ChEBI" id="CHEBI:28938"/>
        <dbReference type="ChEBI" id="CHEBI:228804"/>
        <dbReference type="EC" id="1.4.3.21"/>
    </reaction>
</comment>
<keyword evidence="10" id="KW-0464">Manganese</keyword>
<evidence type="ECO:0000256" key="11">
    <source>
        <dbReference type="ARBA" id="ARBA00048032"/>
    </source>
</evidence>
<comment type="cofactor">
    <cofactor evidence="3">
        <name>Zn(2+)</name>
        <dbReference type="ChEBI" id="CHEBI:29105"/>
    </cofactor>
</comment>
<dbReference type="InterPro" id="IPR000269">
    <property type="entry name" value="Cu_amine_oxidase"/>
</dbReference>
<evidence type="ECO:0000256" key="7">
    <source>
        <dbReference type="ARBA" id="ARBA00022772"/>
    </source>
</evidence>
<reference evidence="20" key="1">
    <citation type="submission" date="2018-01" db="EMBL/GenBank/DDBJ databases">
        <authorList>
            <person name="Li J."/>
        </authorList>
    </citation>
    <scope>NUCLEOTIDE SEQUENCE [LARGE SCALE GENOMIC DNA]</scope>
    <source>
        <strain evidence="20">592</strain>
    </source>
</reference>
<dbReference type="GO" id="GO:0009308">
    <property type="term" value="P:amine metabolic process"/>
    <property type="evidence" value="ECO:0007669"/>
    <property type="project" value="UniProtKB-UniRule"/>
</dbReference>
<comment type="cofactor">
    <cofactor evidence="1">
        <name>Cu cation</name>
        <dbReference type="ChEBI" id="CHEBI:23378"/>
    </cofactor>
</comment>
<evidence type="ECO:0000256" key="9">
    <source>
        <dbReference type="ARBA" id="ARBA00023008"/>
    </source>
</evidence>
<evidence type="ECO:0000256" key="10">
    <source>
        <dbReference type="ARBA" id="ARBA00023211"/>
    </source>
</evidence>
<name>A0A2S0WQU3_9ACTN</name>
<keyword evidence="6 14" id="KW-0479">Metal-binding</keyword>
<evidence type="ECO:0000313" key="20">
    <source>
        <dbReference type="Proteomes" id="UP000244384"/>
    </source>
</evidence>
<evidence type="ECO:0000256" key="6">
    <source>
        <dbReference type="ARBA" id="ARBA00022723"/>
    </source>
</evidence>
<gene>
    <name evidence="19" type="primary">tynA</name>
    <name evidence="19" type="ORF">C3E78_16735</name>
</gene>
<keyword evidence="20" id="KW-1185">Reference proteome</keyword>
<dbReference type="NCBIfam" id="NF008559">
    <property type="entry name" value="PRK11504.1"/>
    <property type="match status" value="1"/>
</dbReference>
<accession>A0A5F2EMC3</accession>
<dbReference type="Pfam" id="PF01179">
    <property type="entry name" value="Cu_amine_oxid"/>
    <property type="match status" value="1"/>
</dbReference>
<evidence type="ECO:0000259" key="18">
    <source>
        <dbReference type="Pfam" id="PF21994"/>
    </source>
</evidence>
<dbReference type="Pfam" id="PF02728">
    <property type="entry name" value="Cu_amine_oxidN3"/>
    <property type="match status" value="1"/>
</dbReference>
<dbReference type="KEGG" id="aez:C3E78_16735"/>
<comment type="subunit">
    <text evidence="5">Homodimer.</text>
</comment>
<evidence type="ECO:0000313" key="19">
    <source>
        <dbReference type="EMBL" id="AWB93725.1"/>
    </source>
</evidence>
<feature type="region of interest" description="Disordered" evidence="15">
    <location>
        <begin position="1"/>
        <end position="100"/>
    </location>
</feature>
<dbReference type="PROSITE" id="PS01165">
    <property type="entry name" value="COPPER_AMINE_OXID_2"/>
    <property type="match status" value="1"/>
</dbReference>
<dbReference type="Pfam" id="PF21994">
    <property type="entry name" value="AGAO-like_N2"/>
    <property type="match status" value="1"/>
</dbReference>
<accession>A0A2S0WQU3</accession>
<evidence type="ECO:0000256" key="3">
    <source>
        <dbReference type="ARBA" id="ARBA00001947"/>
    </source>
</evidence>
<proteinExistence type="inferred from homology"/>
<dbReference type="InterPro" id="IPR015802">
    <property type="entry name" value="Cu_amine_oxidase_N3"/>
</dbReference>
<evidence type="ECO:0000256" key="13">
    <source>
        <dbReference type="PIRSR" id="PIRSR600269-51"/>
    </source>
</evidence>
<evidence type="ECO:0000256" key="4">
    <source>
        <dbReference type="ARBA" id="ARBA00007983"/>
    </source>
</evidence>
<evidence type="ECO:0000256" key="15">
    <source>
        <dbReference type="SAM" id="MobiDB-lite"/>
    </source>
</evidence>
<protein>
    <recommendedName>
        <fullName evidence="14">Amine oxidase</fullName>
        <ecNumber evidence="14">1.4.3.-</ecNumber>
    </recommendedName>
</protein>
<evidence type="ECO:0000256" key="5">
    <source>
        <dbReference type="ARBA" id="ARBA00011738"/>
    </source>
</evidence>
<dbReference type="SUPFAM" id="SSF54416">
    <property type="entry name" value="Amine oxidase N-terminal region"/>
    <property type="match status" value="2"/>
</dbReference>